<feature type="signal peptide" evidence="3">
    <location>
        <begin position="1"/>
        <end position="26"/>
    </location>
</feature>
<dbReference type="PROSITE" id="PS52035">
    <property type="entry name" value="PEPTIDASE_M14"/>
    <property type="match status" value="1"/>
</dbReference>
<accession>A0A239PPG1</accession>
<keyword evidence="3" id="KW-0732">Signal</keyword>
<dbReference type="Gene3D" id="3.40.630.10">
    <property type="entry name" value="Zn peptidases"/>
    <property type="match status" value="1"/>
</dbReference>
<dbReference type="AlphaFoldDB" id="A0A239PPG1"/>
<dbReference type="RefSeq" id="WP_089411674.1">
    <property type="nucleotide sequence ID" value="NZ_FZQA01000002.1"/>
</dbReference>
<dbReference type="EMBL" id="FZQA01000002">
    <property type="protein sequence ID" value="SNT72155.1"/>
    <property type="molecule type" value="Genomic_DNA"/>
</dbReference>
<evidence type="ECO:0000259" key="4">
    <source>
        <dbReference type="PROSITE" id="PS52035"/>
    </source>
</evidence>
<protein>
    <submittedName>
        <fullName evidence="5">Zinc carboxypeptidase</fullName>
    </submittedName>
</protein>
<dbReference type="PANTHER" id="PTHR12756">
    <property type="entry name" value="CYTOSOLIC CARBOXYPEPTIDASE"/>
    <property type="match status" value="1"/>
</dbReference>
<dbReference type="SMART" id="SM00631">
    <property type="entry name" value="Zn_pept"/>
    <property type="match status" value="1"/>
</dbReference>
<organism evidence="5 6">
    <name type="scientific">Amphiplicatus metriothermophilus</name>
    <dbReference type="NCBI Taxonomy" id="1519374"/>
    <lineage>
        <taxon>Bacteria</taxon>
        <taxon>Pseudomonadati</taxon>
        <taxon>Pseudomonadota</taxon>
        <taxon>Alphaproteobacteria</taxon>
        <taxon>Parvularculales</taxon>
        <taxon>Parvularculaceae</taxon>
        <taxon>Amphiplicatus</taxon>
    </lineage>
</organism>
<name>A0A239PPG1_9PROT</name>
<evidence type="ECO:0000313" key="6">
    <source>
        <dbReference type="Proteomes" id="UP000198346"/>
    </source>
</evidence>
<dbReference type="SUPFAM" id="SSF53187">
    <property type="entry name" value="Zn-dependent exopeptidases"/>
    <property type="match status" value="1"/>
</dbReference>
<dbReference type="Pfam" id="PF00246">
    <property type="entry name" value="Peptidase_M14"/>
    <property type="match status" value="1"/>
</dbReference>
<dbReference type="GO" id="GO:0004181">
    <property type="term" value="F:metallocarboxypeptidase activity"/>
    <property type="evidence" value="ECO:0007669"/>
    <property type="project" value="InterPro"/>
</dbReference>
<dbReference type="Proteomes" id="UP000198346">
    <property type="component" value="Unassembled WGS sequence"/>
</dbReference>
<evidence type="ECO:0000256" key="2">
    <source>
        <dbReference type="PROSITE-ProRule" id="PRU01379"/>
    </source>
</evidence>
<evidence type="ECO:0000313" key="5">
    <source>
        <dbReference type="EMBL" id="SNT72155.1"/>
    </source>
</evidence>
<feature type="active site" description="Proton donor/acceptor" evidence="2">
    <location>
        <position position="366"/>
    </location>
</feature>
<keyword evidence="5" id="KW-0645">Protease</keyword>
<dbReference type="PANTHER" id="PTHR12756:SF11">
    <property type="entry name" value="CYTOSOLIC CARBOXYPEPTIDASE 1"/>
    <property type="match status" value="1"/>
</dbReference>
<gene>
    <name evidence="5" type="ORF">SAMN06297382_1191</name>
</gene>
<evidence type="ECO:0000256" key="1">
    <source>
        <dbReference type="ARBA" id="ARBA00001947"/>
    </source>
</evidence>
<feature type="domain" description="Peptidase M14" evidence="4">
    <location>
        <begin position="144"/>
        <end position="387"/>
    </location>
</feature>
<dbReference type="InterPro" id="IPR000834">
    <property type="entry name" value="Peptidase_M14"/>
</dbReference>
<dbReference type="OrthoDB" id="6221272at2"/>
<dbReference type="GO" id="GO:0006508">
    <property type="term" value="P:proteolysis"/>
    <property type="evidence" value="ECO:0007669"/>
    <property type="project" value="InterPro"/>
</dbReference>
<comment type="similarity">
    <text evidence="2">Belongs to the peptidase M14 family.</text>
</comment>
<keyword evidence="5" id="KW-0378">Hydrolase</keyword>
<evidence type="ECO:0000256" key="3">
    <source>
        <dbReference type="SAM" id="SignalP"/>
    </source>
</evidence>
<proteinExistence type="inferred from homology"/>
<comment type="cofactor">
    <cofactor evidence="1">
        <name>Zn(2+)</name>
        <dbReference type="ChEBI" id="CHEBI:29105"/>
    </cofactor>
</comment>
<reference evidence="5 6" key="1">
    <citation type="submission" date="2017-07" db="EMBL/GenBank/DDBJ databases">
        <authorList>
            <person name="Sun Z.S."/>
            <person name="Albrecht U."/>
            <person name="Echele G."/>
            <person name="Lee C.C."/>
        </authorList>
    </citation>
    <scope>NUCLEOTIDE SEQUENCE [LARGE SCALE GENOMIC DNA]</scope>
    <source>
        <strain evidence="5 6">CGMCC 1.12710</strain>
    </source>
</reference>
<keyword evidence="6" id="KW-1185">Reference proteome</keyword>
<dbReference type="InterPro" id="IPR050821">
    <property type="entry name" value="Cytosolic_carboxypeptidase"/>
</dbReference>
<dbReference type="GO" id="GO:0008270">
    <property type="term" value="F:zinc ion binding"/>
    <property type="evidence" value="ECO:0007669"/>
    <property type="project" value="InterPro"/>
</dbReference>
<sequence length="396" mass="43415">MLLLRRCGRIAVALAAALGAGAVAPAPDWSEPCENRFAVLDGGFEGARLSACEPRRSKFVVRIEPENSPINPSPWYAFRLTPKRAGEIEIVLRYAEAAHRYHPWIDDGAGWRPLPADAVRENRRGRKAALRIKIAAAPVIIAAQPLFLNEDYAAWVDALARGRDHARTIAIGESRQGRTLIALLDGAPEKTKPAPCALFVGRQHPPEVTGAFAMMAFLETVFGNSALAAAFRARYDVIAVPNLNPDGVALGNWRHNAGGIDLNRDWGPFTQPETAAVKALLDQRCAEEKGGLALMLDFHSTRRNLFYTQSADETTAPPRFAERWLAGARARLDEYEFEHAERAYSSRPTLKNYIFSRFGAPAITYEVGDGAARAEAEAAARILAEEMMKTLLAPHP</sequence>
<keyword evidence="5" id="KW-0121">Carboxypeptidase</keyword>
<dbReference type="CDD" id="cd06237">
    <property type="entry name" value="M14_Nna1-like"/>
    <property type="match status" value="1"/>
</dbReference>
<feature type="chain" id="PRO_5012263766" evidence="3">
    <location>
        <begin position="27"/>
        <end position="396"/>
    </location>
</feature>